<dbReference type="Gene3D" id="1.10.3810.10">
    <property type="entry name" value="Biosynthetic peptidoglycan transglycosylase-like"/>
    <property type="match status" value="1"/>
</dbReference>
<evidence type="ECO:0000256" key="4">
    <source>
        <dbReference type="ARBA" id="ARBA00007090"/>
    </source>
</evidence>
<evidence type="ECO:0000256" key="8">
    <source>
        <dbReference type="ARBA" id="ARBA00022645"/>
    </source>
</evidence>
<comment type="subcellular location">
    <subcellularLocation>
        <location evidence="2">Cell membrane</location>
    </subcellularLocation>
</comment>
<dbReference type="InterPro" id="IPR036950">
    <property type="entry name" value="PBP_transglycosylase"/>
</dbReference>
<evidence type="ECO:0000256" key="25">
    <source>
        <dbReference type="SAM" id="MobiDB-lite"/>
    </source>
</evidence>
<keyword evidence="11 23" id="KW-0808">Transferase</keyword>
<comment type="catalytic activity">
    <reaction evidence="21">
        <text>[GlcNAc-(1-&gt;4)-Mur2Ac(oyl-L-Ala-gamma-D-Glu-L-Lys-D-Ala-D-Ala)](n)-di-trans,octa-cis-undecaprenyl diphosphate + beta-D-GlcNAc-(1-&gt;4)-Mur2Ac(oyl-L-Ala-gamma-D-Glu-L-Lys-D-Ala-D-Ala)-di-trans,octa-cis-undecaprenyl diphosphate = [GlcNAc-(1-&gt;4)-Mur2Ac(oyl-L-Ala-gamma-D-Glu-L-Lys-D-Ala-D-Ala)](n+1)-di-trans,octa-cis-undecaprenyl diphosphate + di-trans,octa-cis-undecaprenyl diphosphate + H(+)</text>
        <dbReference type="Rhea" id="RHEA:23708"/>
        <dbReference type="Rhea" id="RHEA-COMP:9602"/>
        <dbReference type="Rhea" id="RHEA-COMP:9603"/>
        <dbReference type="ChEBI" id="CHEBI:15378"/>
        <dbReference type="ChEBI" id="CHEBI:58405"/>
        <dbReference type="ChEBI" id="CHEBI:60033"/>
        <dbReference type="ChEBI" id="CHEBI:78435"/>
        <dbReference type="EC" id="2.4.99.28"/>
    </reaction>
</comment>
<dbReference type="InterPro" id="IPR011813">
    <property type="entry name" value="PBP_1b"/>
</dbReference>
<comment type="catalytic activity">
    <reaction evidence="20">
        <text>Preferential cleavage: (Ac)2-L-Lys-D-Ala-|-D-Ala. Also transpeptidation of peptidyl-alanyl moieties that are N-acyl substituents of D-alanine.</text>
        <dbReference type="EC" id="3.4.16.4"/>
    </reaction>
</comment>
<dbReference type="GO" id="GO:0008658">
    <property type="term" value="F:penicillin binding"/>
    <property type="evidence" value="ECO:0007669"/>
    <property type="project" value="UniProtKB-UniRule"/>
</dbReference>
<evidence type="ECO:0000256" key="10">
    <source>
        <dbReference type="ARBA" id="ARBA00022676"/>
    </source>
</evidence>
<dbReference type="PANTHER" id="PTHR32282:SF11">
    <property type="entry name" value="PENICILLIN-BINDING PROTEIN 1B"/>
    <property type="match status" value="1"/>
</dbReference>
<dbReference type="AlphaFoldDB" id="A0AAW9RMW5"/>
<feature type="domain" description="Bifunctional transglycosylase second" evidence="29">
    <location>
        <begin position="79"/>
        <end position="163"/>
    </location>
</feature>
<dbReference type="Pfam" id="PF00912">
    <property type="entry name" value="Transgly"/>
    <property type="match status" value="1"/>
</dbReference>
<evidence type="ECO:0000256" key="7">
    <source>
        <dbReference type="ARBA" id="ARBA00022475"/>
    </source>
</evidence>
<dbReference type="GO" id="GO:0071555">
    <property type="term" value="P:cell wall organization"/>
    <property type="evidence" value="ECO:0007669"/>
    <property type="project" value="UniProtKB-UniRule"/>
</dbReference>
<evidence type="ECO:0000256" key="14">
    <source>
        <dbReference type="ARBA" id="ARBA00022984"/>
    </source>
</evidence>
<dbReference type="GO" id="GO:0006508">
    <property type="term" value="P:proteolysis"/>
    <property type="evidence" value="ECO:0007669"/>
    <property type="project" value="UniProtKB-KW"/>
</dbReference>
<keyword evidence="14 23" id="KW-0573">Peptidoglycan synthesis</keyword>
<proteinExistence type="inferred from homology"/>
<keyword evidence="16" id="KW-0046">Antibiotic resistance</keyword>
<evidence type="ECO:0000256" key="5">
    <source>
        <dbReference type="ARBA" id="ARBA00007739"/>
    </source>
</evidence>
<keyword evidence="15 26" id="KW-0472">Membrane</keyword>
<keyword evidence="26" id="KW-1133">Transmembrane helix</keyword>
<keyword evidence="7" id="KW-1003">Cell membrane</keyword>
<keyword evidence="18 23" id="KW-0961">Cell wall biogenesis/degradation</keyword>
<evidence type="ECO:0000256" key="17">
    <source>
        <dbReference type="ARBA" id="ARBA00023268"/>
    </source>
</evidence>
<evidence type="ECO:0000256" key="13">
    <source>
        <dbReference type="ARBA" id="ARBA00022960"/>
    </source>
</evidence>
<evidence type="ECO:0000256" key="15">
    <source>
        <dbReference type="ARBA" id="ARBA00023136"/>
    </source>
</evidence>
<evidence type="ECO:0000256" key="24">
    <source>
        <dbReference type="PIRSR" id="PIRSR002799-1"/>
    </source>
</evidence>
<comment type="similarity">
    <text evidence="4 23">In the C-terminal section; belongs to the transpeptidase family.</text>
</comment>
<evidence type="ECO:0000256" key="12">
    <source>
        <dbReference type="ARBA" id="ARBA00022801"/>
    </source>
</evidence>
<evidence type="ECO:0000256" key="21">
    <source>
        <dbReference type="ARBA" id="ARBA00049902"/>
    </source>
</evidence>
<keyword evidence="17" id="KW-0511">Multifunctional enzyme</keyword>
<dbReference type="GO" id="GO:0009002">
    <property type="term" value="F:serine-type D-Ala-D-Ala carboxypeptidase activity"/>
    <property type="evidence" value="ECO:0007669"/>
    <property type="project" value="UniProtKB-EC"/>
</dbReference>
<evidence type="ECO:0000256" key="23">
    <source>
        <dbReference type="PIRNR" id="PIRNR002799"/>
    </source>
</evidence>
<evidence type="ECO:0000256" key="18">
    <source>
        <dbReference type="ARBA" id="ARBA00023316"/>
    </source>
</evidence>
<keyword evidence="10 23" id="KW-0328">Glycosyltransferase</keyword>
<evidence type="ECO:0000256" key="16">
    <source>
        <dbReference type="ARBA" id="ARBA00023251"/>
    </source>
</evidence>
<comment type="caution">
    <text evidence="30">The sequence shown here is derived from an EMBL/GenBank/DDBJ whole genome shotgun (WGS) entry which is preliminary data.</text>
</comment>
<evidence type="ECO:0000259" key="29">
    <source>
        <dbReference type="Pfam" id="PF14814"/>
    </source>
</evidence>
<dbReference type="InterPro" id="IPR001460">
    <property type="entry name" value="PCN-bd_Tpept"/>
</dbReference>
<keyword evidence="13 23" id="KW-0133">Cell shape</keyword>
<evidence type="ECO:0000256" key="19">
    <source>
        <dbReference type="ARBA" id="ARBA00032454"/>
    </source>
</evidence>
<dbReference type="GO" id="GO:0005886">
    <property type="term" value="C:plasma membrane"/>
    <property type="evidence" value="ECO:0007669"/>
    <property type="project" value="UniProtKB-SubCell"/>
</dbReference>
<dbReference type="InterPro" id="IPR028166">
    <property type="entry name" value="UB2H"/>
</dbReference>
<evidence type="ECO:0000313" key="31">
    <source>
        <dbReference type="Proteomes" id="UP001359886"/>
    </source>
</evidence>
<dbReference type="Proteomes" id="UP001359886">
    <property type="component" value="Unassembled WGS sequence"/>
</dbReference>
<sequence length="786" mass="87507">MARSRKKRVSKRSRPVRKAARKPVRRWPGRIWRLSLFLGGITLGVLVPWVVYLNYQVTTEFEGRKWDLPSRVYARPLDIYPGLALTRNDLEFELQAAGYRPSGNIDRAGRYRVSGGHIDIHRRSFRFADHQEKAGRLRVSLAGGRVAALKDLDSGAAIDLARLEPAELASIYPLQREDRTLVRLADVPPLLVTGLQAVEDRNFKHHPGIDWRGIGRALWANLRAGRAVQGGSTLTQQLVKNYFLTDERTLARKLNEAIMAVLLELHYDKGEILEAYVNEVYLGQQGSLAIHGFGRASTFYFSQPLDRLEPHQIALLVGMVRGASLYNPRRNPERALDRRNRVLGMFAETGLLTEDQARQAVAMPLEVTPRGRLGETRYSAFIELVRHQLAQVYREEDLKSEGLRIFTTLSPSAQEKAQRAVSDGLDRLAEAGLPDSLQGALVLADVTSGEIRALVGDRYAGRVGFNRALNARRQIGSVIKPLVYLLALEHPEQFNLLTRIDDAPVTLRQADGSDWTPDNFDRMSHGPVSLLDALTQSYNQATVHLGLQVGINYLLRKLQQLGISVDVDPVPSVFLGAVELTPLEVAQVYQSIAAGGYSVPLRSVIAVQTEGGGELVRYPLRLLPQPNREAIGVLNYALTQVVERGTARALPGLLGENTVIAGKTGTTNDRRDSWFVGYTRDLIGVAWVGRDDNRPAGVTGSNAAMRVWARLFRELPLEPVDLRMPDGAFWLWVDRVDHSVTAEDCPGAIQVPFVSGSEPTRVSDCLAVLNENDDEAFWKKWFDSKD</sequence>
<evidence type="ECO:0000256" key="2">
    <source>
        <dbReference type="ARBA" id="ARBA00004236"/>
    </source>
</evidence>
<organism evidence="30 31">
    <name type="scientific">Elongatibacter sediminis</name>
    <dbReference type="NCBI Taxonomy" id="3119006"/>
    <lineage>
        <taxon>Bacteria</taxon>
        <taxon>Pseudomonadati</taxon>
        <taxon>Pseudomonadota</taxon>
        <taxon>Gammaproteobacteria</taxon>
        <taxon>Chromatiales</taxon>
        <taxon>Wenzhouxiangellaceae</taxon>
        <taxon>Elongatibacter</taxon>
    </lineage>
</organism>
<dbReference type="PIRSF" id="PIRSF002799">
    <property type="entry name" value="PBP_1b"/>
    <property type="match status" value="1"/>
</dbReference>
<evidence type="ECO:0000256" key="26">
    <source>
        <dbReference type="SAM" id="Phobius"/>
    </source>
</evidence>
<dbReference type="GO" id="GO:0008360">
    <property type="term" value="P:regulation of cell shape"/>
    <property type="evidence" value="ECO:0007669"/>
    <property type="project" value="UniProtKB-UniRule"/>
</dbReference>
<dbReference type="Pfam" id="PF14814">
    <property type="entry name" value="UB2H"/>
    <property type="match status" value="1"/>
</dbReference>
<evidence type="ECO:0000256" key="20">
    <source>
        <dbReference type="ARBA" id="ARBA00034000"/>
    </source>
</evidence>
<feature type="domain" description="Penicillin-binding protein transpeptidase" evidence="27">
    <location>
        <begin position="439"/>
        <end position="680"/>
    </location>
</feature>
<dbReference type="GO" id="GO:0009252">
    <property type="term" value="P:peptidoglycan biosynthetic process"/>
    <property type="evidence" value="ECO:0007669"/>
    <property type="project" value="UniProtKB-UniRule"/>
</dbReference>
<dbReference type="GO" id="GO:0030288">
    <property type="term" value="C:outer membrane-bounded periplasmic space"/>
    <property type="evidence" value="ECO:0007669"/>
    <property type="project" value="TreeGrafter"/>
</dbReference>
<keyword evidence="8" id="KW-0121">Carboxypeptidase</keyword>
<evidence type="ECO:0000256" key="3">
    <source>
        <dbReference type="ARBA" id="ARBA00004752"/>
    </source>
</evidence>
<reference evidence="30 31" key="1">
    <citation type="submission" date="2024-02" db="EMBL/GenBank/DDBJ databases">
        <title>A novel Wenzhouxiangellaceae bacterium, isolated from coastal sediments.</title>
        <authorList>
            <person name="Du Z.-J."/>
            <person name="Ye Y.-Q."/>
            <person name="Zhang X.-Y."/>
        </authorList>
    </citation>
    <scope>NUCLEOTIDE SEQUENCE [LARGE SCALE GENOMIC DNA]</scope>
    <source>
        <strain evidence="30 31">CH-27</strain>
    </source>
</reference>
<dbReference type="GO" id="GO:0008955">
    <property type="term" value="F:peptidoglycan glycosyltransferase activity"/>
    <property type="evidence" value="ECO:0007669"/>
    <property type="project" value="UniProtKB-UniRule"/>
</dbReference>
<gene>
    <name evidence="30" type="primary">mrcB</name>
    <name evidence="30" type="ORF">V3330_18525</name>
</gene>
<dbReference type="InterPro" id="IPR001264">
    <property type="entry name" value="Glyco_trans_51"/>
</dbReference>
<evidence type="ECO:0000259" key="27">
    <source>
        <dbReference type="Pfam" id="PF00905"/>
    </source>
</evidence>
<evidence type="ECO:0000256" key="11">
    <source>
        <dbReference type="ARBA" id="ARBA00022679"/>
    </source>
</evidence>
<name>A0AAW9RMW5_9GAMM</name>
<keyword evidence="12" id="KW-0378">Hydrolase</keyword>
<evidence type="ECO:0000256" key="22">
    <source>
        <dbReference type="NCBIfam" id="TIGR02071"/>
    </source>
</evidence>
<dbReference type="Gene3D" id="3.40.710.10">
    <property type="entry name" value="DD-peptidase/beta-lactamase superfamily"/>
    <property type="match status" value="1"/>
</dbReference>
<dbReference type="RefSeq" id="WP_354696955.1">
    <property type="nucleotide sequence ID" value="NZ_JAZHOG010000016.1"/>
</dbReference>
<keyword evidence="9" id="KW-0645">Protease</keyword>
<keyword evidence="26" id="KW-0812">Transmembrane</keyword>
<feature type="active site" description="Acyl-ester intermediate; for transpeptidase activity" evidence="24">
    <location>
        <position position="477"/>
    </location>
</feature>
<comment type="function">
    <text evidence="1 23">Cell wall formation. Synthesis of cross-linked peptidoglycan from the lipid intermediates. The enzyme has a penicillin-insensitive transglycosylase N-terminal domain (formation of linear glycan strands) and a penicillin-sensitive transpeptidase C-terminal domain (cross-linking of the peptide subunits).</text>
</comment>
<dbReference type="EMBL" id="JAZHOG010000016">
    <property type="protein sequence ID" value="MEJ8569630.1"/>
    <property type="molecule type" value="Genomic_DNA"/>
</dbReference>
<dbReference type="GO" id="GO:0009274">
    <property type="term" value="C:peptidoglycan-based cell wall"/>
    <property type="evidence" value="ECO:0007669"/>
    <property type="project" value="UniProtKB-UniRule"/>
</dbReference>
<evidence type="ECO:0000256" key="1">
    <source>
        <dbReference type="ARBA" id="ARBA00002624"/>
    </source>
</evidence>
<protein>
    <recommendedName>
        <fullName evidence="6 22">Penicillin-binding protein 1B</fullName>
        <shortName evidence="23">PBP-1b</shortName>
        <shortName evidence="23">PBP1b</shortName>
    </recommendedName>
    <alternativeName>
        <fullName evidence="19 23">Murein polymerase</fullName>
    </alternativeName>
</protein>
<dbReference type="NCBIfam" id="TIGR02071">
    <property type="entry name" value="PBP_1b"/>
    <property type="match status" value="1"/>
</dbReference>
<accession>A0AAW9RMW5</accession>
<evidence type="ECO:0000256" key="6">
    <source>
        <dbReference type="ARBA" id="ARBA00018637"/>
    </source>
</evidence>
<dbReference type="GO" id="GO:0046677">
    <property type="term" value="P:response to antibiotic"/>
    <property type="evidence" value="ECO:0007669"/>
    <property type="project" value="UniProtKB-UniRule"/>
</dbReference>
<comment type="pathway">
    <text evidence="3 23">Cell wall biogenesis; peptidoglycan biosynthesis.</text>
</comment>
<dbReference type="Gene3D" id="3.30.2060.10">
    <property type="entry name" value="Penicillin-binding protein 1b domain"/>
    <property type="match status" value="1"/>
</dbReference>
<comment type="similarity">
    <text evidence="5 23">In the N-terminal section; belongs to the glycosyltransferase 51 family.</text>
</comment>
<dbReference type="Pfam" id="PF00905">
    <property type="entry name" value="Transpeptidase"/>
    <property type="match status" value="1"/>
</dbReference>
<keyword evidence="31" id="KW-1185">Reference proteome</keyword>
<evidence type="ECO:0000256" key="9">
    <source>
        <dbReference type="ARBA" id="ARBA00022670"/>
    </source>
</evidence>
<dbReference type="SUPFAM" id="SSF56601">
    <property type="entry name" value="beta-lactamase/transpeptidase-like"/>
    <property type="match status" value="1"/>
</dbReference>
<dbReference type="SUPFAM" id="SSF53955">
    <property type="entry name" value="Lysozyme-like"/>
    <property type="match status" value="1"/>
</dbReference>
<dbReference type="InterPro" id="IPR050396">
    <property type="entry name" value="Glycosyltr_51/Transpeptidase"/>
</dbReference>
<evidence type="ECO:0000259" key="28">
    <source>
        <dbReference type="Pfam" id="PF00912"/>
    </source>
</evidence>
<feature type="active site" description="Proton donor; for transglycosylase activity" evidence="24">
    <location>
        <position position="199"/>
    </location>
</feature>
<feature type="region of interest" description="Disordered" evidence="25">
    <location>
        <begin position="1"/>
        <end position="21"/>
    </location>
</feature>
<feature type="domain" description="Glycosyl transferase family 51" evidence="28">
    <location>
        <begin position="174"/>
        <end position="344"/>
    </location>
</feature>
<evidence type="ECO:0000313" key="30">
    <source>
        <dbReference type="EMBL" id="MEJ8569630.1"/>
    </source>
</evidence>
<dbReference type="InterPro" id="IPR012338">
    <property type="entry name" value="Beta-lactam/transpept-like"/>
</dbReference>
<dbReference type="InterPro" id="IPR023346">
    <property type="entry name" value="Lysozyme-like_dom_sf"/>
</dbReference>
<feature type="transmembrane region" description="Helical" evidence="26">
    <location>
        <begin position="31"/>
        <end position="52"/>
    </location>
</feature>
<dbReference type="PANTHER" id="PTHR32282">
    <property type="entry name" value="BINDING PROTEIN TRANSPEPTIDASE, PUTATIVE-RELATED"/>
    <property type="match status" value="1"/>
</dbReference>